<dbReference type="EMBL" id="RJVU01075544">
    <property type="protein sequence ID" value="ROI16191.1"/>
    <property type="molecule type" value="Genomic_DNA"/>
</dbReference>
<comment type="similarity">
    <text evidence="2">Belongs to the guanylin family.</text>
</comment>
<comment type="subcellular location">
    <subcellularLocation>
        <location evidence="1">Secreted</location>
    </subcellularLocation>
</comment>
<dbReference type="GO" id="GO:0005576">
    <property type="term" value="C:extracellular region"/>
    <property type="evidence" value="ECO:0007669"/>
    <property type="project" value="UniProtKB-SubCell"/>
</dbReference>
<feature type="region of interest" description="Disordered" evidence="8">
    <location>
        <begin position="1"/>
        <end position="21"/>
    </location>
</feature>
<comment type="caution">
    <text evidence="9">The sequence shown here is derived from an EMBL/GenBank/DDBJ whole genome shotgun (WGS) entry which is preliminary data.</text>
</comment>
<dbReference type="InterPro" id="IPR036382">
    <property type="entry name" value="Guanylin_sf"/>
</dbReference>
<accession>A0A3N0XHG0</accession>
<dbReference type="PANTHER" id="PTHR11318:SF4">
    <property type="entry name" value="GUANYLATE CYCLASE ACTIVATOR 2B"/>
    <property type="match status" value="1"/>
</dbReference>
<evidence type="ECO:0000256" key="4">
    <source>
        <dbReference type="ARBA" id="ARBA00022729"/>
    </source>
</evidence>
<evidence type="ECO:0000256" key="6">
    <source>
        <dbReference type="ARBA" id="ARBA00037765"/>
    </source>
</evidence>
<evidence type="ECO:0000256" key="2">
    <source>
        <dbReference type="ARBA" id="ARBA00009883"/>
    </source>
</evidence>
<sequence length="134" mass="14722">MRRKAEISLTTAEKHTKLNHSREEPASMKTVLCVAFLVVALCLVCEAVQVQEGDFSFSLDSVKVFQQLTDQQKPQTQNPRLAKTSYFSVCSNPTLPQEFVPLCMQKGATMSLARLASVNVDICEICAFAACTGC</sequence>
<keyword evidence="3" id="KW-0964">Secreted</keyword>
<dbReference type="PRINTS" id="PR00774">
    <property type="entry name" value="GUANYLIN"/>
</dbReference>
<gene>
    <name evidence="9" type="ORF">DPX16_12309</name>
</gene>
<evidence type="ECO:0000256" key="8">
    <source>
        <dbReference type="SAM" id="MobiDB-lite"/>
    </source>
</evidence>
<evidence type="ECO:0000313" key="10">
    <source>
        <dbReference type="Proteomes" id="UP000281406"/>
    </source>
</evidence>
<dbReference type="GO" id="GO:0030250">
    <property type="term" value="F:guanylate cyclase activator activity"/>
    <property type="evidence" value="ECO:0007669"/>
    <property type="project" value="InterPro"/>
</dbReference>
<dbReference type="SUPFAM" id="SSF89890">
    <property type="entry name" value="Proguanylin"/>
    <property type="match status" value="1"/>
</dbReference>
<keyword evidence="4" id="KW-0732">Signal</keyword>
<name>A0A3N0XHG0_ANAGA</name>
<proteinExistence type="inferred from homology"/>
<dbReference type="InterPro" id="IPR000879">
    <property type="entry name" value="Guanylin"/>
</dbReference>
<dbReference type="Pfam" id="PF02058">
    <property type="entry name" value="Guanylin"/>
    <property type="match status" value="1"/>
</dbReference>
<organism evidence="9 10">
    <name type="scientific">Anabarilius grahami</name>
    <name type="common">Kanglang fish</name>
    <name type="synonym">Barilius grahami</name>
    <dbReference type="NCBI Taxonomy" id="495550"/>
    <lineage>
        <taxon>Eukaryota</taxon>
        <taxon>Metazoa</taxon>
        <taxon>Chordata</taxon>
        <taxon>Craniata</taxon>
        <taxon>Vertebrata</taxon>
        <taxon>Euteleostomi</taxon>
        <taxon>Actinopterygii</taxon>
        <taxon>Neopterygii</taxon>
        <taxon>Teleostei</taxon>
        <taxon>Ostariophysi</taxon>
        <taxon>Cypriniformes</taxon>
        <taxon>Xenocyprididae</taxon>
        <taxon>Xenocypridinae</taxon>
        <taxon>Xenocypridinae incertae sedis</taxon>
        <taxon>Anabarilius</taxon>
    </lineage>
</organism>
<dbReference type="AlphaFoldDB" id="A0A3N0XHG0"/>
<dbReference type="Proteomes" id="UP000281406">
    <property type="component" value="Unassembled WGS sequence"/>
</dbReference>
<evidence type="ECO:0000313" key="9">
    <source>
        <dbReference type="EMBL" id="ROI16191.1"/>
    </source>
</evidence>
<reference evidence="9 10" key="1">
    <citation type="submission" date="2018-10" db="EMBL/GenBank/DDBJ databases">
        <title>Genome assembly for a Yunnan-Guizhou Plateau 3E fish, Anabarilius grahami (Regan), and its evolutionary and genetic applications.</title>
        <authorList>
            <person name="Jiang W."/>
        </authorList>
    </citation>
    <scope>NUCLEOTIDE SEQUENCE [LARGE SCALE GENOMIC DNA]</scope>
    <source>
        <strain evidence="9">AG-KIZ</strain>
        <tissue evidence="9">Muscle</tissue>
    </source>
</reference>
<dbReference type="PANTHER" id="PTHR11318">
    <property type="entry name" value="GUANYLIN FAMILY MEMBER"/>
    <property type="match status" value="1"/>
</dbReference>
<keyword evidence="5" id="KW-1015">Disulfide bond</keyword>
<evidence type="ECO:0000256" key="7">
    <source>
        <dbReference type="ARBA" id="ARBA00041176"/>
    </source>
</evidence>
<evidence type="ECO:0000256" key="5">
    <source>
        <dbReference type="ARBA" id="ARBA00023157"/>
    </source>
</evidence>
<keyword evidence="10" id="KW-1185">Reference proteome</keyword>
<evidence type="ECO:0000256" key="3">
    <source>
        <dbReference type="ARBA" id="ARBA00022525"/>
    </source>
</evidence>
<dbReference type="OrthoDB" id="9926421at2759"/>
<protein>
    <recommendedName>
        <fullName evidence="7">Guanylate cyclase activator 2B</fullName>
    </recommendedName>
</protein>
<evidence type="ECO:0000256" key="1">
    <source>
        <dbReference type="ARBA" id="ARBA00004613"/>
    </source>
</evidence>
<comment type="function">
    <text evidence="6">Endogenous activator of intestinal guanylate cyclase. It stimulates this enzyme through the same receptor binding region as the heat-stable enterotoxins. May be a potent physiological regulator of intestinal fluid and electrolyte transport. May be an autocrine/paracrine regulator of intestinal salt and water transport.</text>
</comment>
<dbReference type="Gene3D" id="3.90.1450.10">
    <property type="entry name" value="Guanylin"/>
    <property type="match status" value="1"/>
</dbReference>